<accession>A0A447R2V3</accession>
<evidence type="ECO:0000313" key="1">
    <source>
        <dbReference type="EMBL" id="VEA76640.1"/>
    </source>
</evidence>
<sequence>MAPVQFRLRGNFLYVPSTTEWLTSGKMIFKVILSKNSKYLHAIYTLSN</sequence>
<gene>
    <name evidence="1" type="ORF">NCTC10047_02533</name>
</gene>
<evidence type="ECO:0000313" key="2">
    <source>
        <dbReference type="Proteomes" id="UP000275676"/>
    </source>
</evidence>
<protein>
    <submittedName>
        <fullName evidence="1">Uncharacterized protein</fullName>
    </submittedName>
</protein>
<reference evidence="1 2" key="1">
    <citation type="submission" date="2018-12" db="EMBL/GenBank/DDBJ databases">
        <authorList>
            <consortium name="Pathogen Informatics"/>
        </authorList>
    </citation>
    <scope>NUCLEOTIDE SEQUENCE [LARGE SCALE GENOMIC DNA]</scope>
    <source>
        <strain evidence="1 2">NCTC10047</strain>
    </source>
</reference>
<organism evidence="1 2">
    <name type="scientific">Salmonella enterica subsp. arizonae</name>
    <dbReference type="NCBI Taxonomy" id="59203"/>
    <lineage>
        <taxon>Bacteria</taxon>
        <taxon>Pseudomonadati</taxon>
        <taxon>Pseudomonadota</taxon>
        <taxon>Gammaproteobacteria</taxon>
        <taxon>Enterobacterales</taxon>
        <taxon>Enterobacteriaceae</taxon>
        <taxon>Salmonella</taxon>
    </lineage>
</organism>
<name>A0A447R2V3_SALER</name>
<dbReference type="AlphaFoldDB" id="A0A447R2V3"/>
<dbReference type="EMBL" id="LR134156">
    <property type="protein sequence ID" value="VEA76640.1"/>
    <property type="molecule type" value="Genomic_DNA"/>
</dbReference>
<dbReference type="Proteomes" id="UP000275676">
    <property type="component" value="Chromosome"/>
</dbReference>
<proteinExistence type="predicted"/>